<dbReference type="EMBL" id="LSBJ02000014">
    <property type="protein sequence ID" value="OAQ58754.1"/>
    <property type="molecule type" value="Genomic_DNA"/>
</dbReference>
<dbReference type="InterPro" id="IPR036188">
    <property type="entry name" value="FAD/NAD-bd_sf"/>
</dbReference>
<accession>A0A179EZY3</accession>
<evidence type="ECO:0000259" key="2">
    <source>
        <dbReference type="Pfam" id="PF01593"/>
    </source>
</evidence>
<dbReference type="STRING" id="1380566.A0A179EZY3"/>
<evidence type="ECO:0000256" key="1">
    <source>
        <dbReference type="SAM" id="SignalP"/>
    </source>
</evidence>
<evidence type="ECO:0000313" key="4">
    <source>
        <dbReference type="Proteomes" id="UP000078397"/>
    </source>
</evidence>
<dbReference type="GO" id="GO:0001716">
    <property type="term" value="F:L-amino-acid oxidase activity"/>
    <property type="evidence" value="ECO:0007669"/>
    <property type="project" value="TreeGrafter"/>
</dbReference>
<sequence length="668" mass="74459">MAVSRVLGLFFLAATVSASPATQHIHIRVPSAVDSALSNVHVDYLQDVKDLHTFTYGPCDATNSSGSEIFTSSAANVTDHGNQRFVWVTSDNEQSGGCISAWKKGSNRLLGRSNPIEFAGSHPNVKRDGSSVAMTNASGIDAEGPWFDGVKLLKNKEIGAVDVKAAKCKRIGIIGGGISGLMSYYLLKTAGFNNIEISESSGRLGGRIRTKYFDDSAPSAYEYQEEGAMRIPLSITLPTNQTLNFTDHHIVFQLADTLNKINKNEPALKINWIPFFNAPALPESEYTAQPPSTSSDPALNELNDKLNKIKHDPAMWKLVSENIYEAHKKFLDMGLNGQGGDNWSESAYIHNFLKYSLNVTDQALAGGSLAPFWVNVYDDLYFSATEWVTIDKGMNRLPNAFERVVGSNVHYNRKVEKIKFSPGKKEVQISWKNNFMDLEWQNTTYDYALITAPFTAVRKWRELPKFSPTLTNAISYLNYQPACKVFVQFQDRFWENLEKPIFGSCNAITSPPGIGDVCYPSYNLNSTGPAYIIGSYLKALDWAERWVSTPEEEHVQYVLDALTNIHGPVVREKYTGKFSRKCWLMDEGTGGGAWAFPNVGQHELYIPSYFNTENNIIFIGEHTAYTHSWIASALESAVRGTVQLLLELGLVDEAKHITQTWMGRWIKV</sequence>
<evidence type="ECO:0000313" key="3">
    <source>
        <dbReference type="EMBL" id="OAQ58754.1"/>
    </source>
</evidence>
<dbReference type="Gene3D" id="1.20.1440.240">
    <property type="match status" value="1"/>
</dbReference>
<dbReference type="AlphaFoldDB" id="A0A179EZY3"/>
<dbReference type="GeneID" id="28853252"/>
<dbReference type="Gene3D" id="3.90.660.10">
    <property type="match status" value="1"/>
</dbReference>
<dbReference type="SUPFAM" id="SSF54373">
    <property type="entry name" value="FAD-linked reductases, C-terminal domain"/>
    <property type="match status" value="1"/>
</dbReference>
<dbReference type="OrthoDB" id="7777654at2759"/>
<proteinExistence type="predicted"/>
<dbReference type="KEGG" id="pchm:VFPPC_10975"/>
<dbReference type="Gene3D" id="3.50.50.60">
    <property type="entry name" value="FAD/NAD(P)-binding domain"/>
    <property type="match status" value="1"/>
</dbReference>
<gene>
    <name evidence="3" type="ORF">VFPPC_10975</name>
</gene>
<feature type="signal peptide" evidence="1">
    <location>
        <begin position="1"/>
        <end position="18"/>
    </location>
</feature>
<dbReference type="RefSeq" id="XP_018136873.1">
    <property type="nucleotide sequence ID" value="XM_018289258.1"/>
</dbReference>
<reference evidence="3 4" key="1">
    <citation type="journal article" date="2016" name="PLoS Pathog.">
        <title>Biosynthesis of antibiotic leucinostatins in bio-control fungus Purpureocillium lilacinum and their inhibition on phytophthora revealed by genome mining.</title>
        <authorList>
            <person name="Wang G."/>
            <person name="Liu Z."/>
            <person name="Lin R."/>
            <person name="Li E."/>
            <person name="Mao Z."/>
            <person name="Ling J."/>
            <person name="Yang Y."/>
            <person name="Yin W.B."/>
            <person name="Xie B."/>
        </authorList>
    </citation>
    <scope>NUCLEOTIDE SEQUENCE [LARGE SCALE GENOMIC DNA]</scope>
    <source>
        <strain evidence="3">170</strain>
    </source>
</reference>
<feature type="domain" description="Amine oxidase" evidence="2">
    <location>
        <begin position="178"/>
        <end position="640"/>
    </location>
</feature>
<organism evidence="3 4">
    <name type="scientific">Pochonia chlamydosporia 170</name>
    <dbReference type="NCBI Taxonomy" id="1380566"/>
    <lineage>
        <taxon>Eukaryota</taxon>
        <taxon>Fungi</taxon>
        <taxon>Dikarya</taxon>
        <taxon>Ascomycota</taxon>
        <taxon>Pezizomycotina</taxon>
        <taxon>Sordariomycetes</taxon>
        <taxon>Hypocreomycetidae</taxon>
        <taxon>Hypocreales</taxon>
        <taxon>Clavicipitaceae</taxon>
        <taxon>Pochonia</taxon>
    </lineage>
</organism>
<dbReference type="SUPFAM" id="SSF51905">
    <property type="entry name" value="FAD/NAD(P)-binding domain"/>
    <property type="match status" value="1"/>
</dbReference>
<dbReference type="GO" id="GO:0009063">
    <property type="term" value="P:amino acid catabolic process"/>
    <property type="evidence" value="ECO:0007669"/>
    <property type="project" value="TreeGrafter"/>
</dbReference>
<dbReference type="Proteomes" id="UP000078397">
    <property type="component" value="Unassembled WGS sequence"/>
</dbReference>
<protein>
    <submittedName>
        <fullName evidence="3">L-amino-acid oxidase-like protein</fullName>
    </submittedName>
</protein>
<dbReference type="PANTHER" id="PTHR10742:SF342">
    <property type="entry name" value="AMINE OXIDASE"/>
    <property type="match status" value="1"/>
</dbReference>
<dbReference type="InterPro" id="IPR002937">
    <property type="entry name" value="Amino_oxidase"/>
</dbReference>
<dbReference type="InterPro" id="IPR050281">
    <property type="entry name" value="Flavin_monoamine_oxidase"/>
</dbReference>
<dbReference type="Pfam" id="PF01593">
    <property type="entry name" value="Amino_oxidase"/>
    <property type="match status" value="1"/>
</dbReference>
<feature type="chain" id="PRO_5008101065" evidence="1">
    <location>
        <begin position="19"/>
        <end position="668"/>
    </location>
</feature>
<keyword evidence="4" id="KW-1185">Reference proteome</keyword>
<name>A0A179EZY3_METCM</name>
<keyword evidence="1" id="KW-0732">Signal</keyword>
<dbReference type="PANTHER" id="PTHR10742">
    <property type="entry name" value="FLAVIN MONOAMINE OXIDASE"/>
    <property type="match status" value="1"/>
</dbReference>
<comment type="caution">
    <text evidence="3">The sequence shown here is derived from an EMBL/GenBank/DDBJ whole genome shotgun (WGS) entry which is preliminary data.</text>
</comment>